<sequence length="962" mass="107531">MPKTKKKSKKHNERRRSSPPSPEDSDTEYIKKPKVCEGKQAGTYHQHRSGHDKDKRKRPKDKATILDKSSCNHSPRKEREYKKAVYRLGTASKLHTERNAALEAGKRHSAAVGENTGNNASKMFCISEERFHKSGLGRPLVRNVLSKELKQKTTNLEQRQAAEESNNQYSPCQYPQKNIKYQEERQYLSEKLKLERLELVKRRSRAVGASEVERNSHHSQGVKYSDVLEGTHKKSHFFVKTATSQTNLNVSKLVTQRKDELAEKSKLSESCQREKAGCKPTKLFTLSVRKETSVAQDRSIICQQPFSVNSKDHQKASASRHLHDKVADRSISKGSMASKYPFSDRRSYTKVNKRNDETVSTISRTAEVTSSEWLTNTVKAFPNTEEVTKVFQNVAGSSDSCIFTDVSVTTGPCDSEQEMLLVEELHQARSEKRLEVSVVKSYGELTCMEIDPLEEATTTSLNKDHIHQDILIVLDTNILLSHLDFVKKMKSHGLGALGFPNILIPWVVLQELDALKNGKLSGSAAHKAAPAVHYIYTCLKSQEPRLWGQSMQQAAQAVYGLNAENNDDRVLQCCLQYQALYPGGSLVLCTNDKNLCSKAILCGVKALSKADLVSKVEQLKGENWPHPCHTPSVARPAQTVEDSGKQAEAEAQEVSTCVCVLEDTLQGALSQVLTAEMQAAYGELWQEIVFLKPPWTLSDLLQCFRKHWIAVFGNVFQRNLLKTVESLSDALCKGKTVDKCSLWLAVQQAQELLRAFGCRSDYSGHLPRALSALEPLPQRLCQPNRGTQTPGVCTISADDGDTLMAEDGLPAVQSSYEEVWAVFEDIWKEVCQISSAVFSAIGFVCGSLQTNRPESEKGFPEGAVVCLHKLITTIQQLLHIFERVLSSNCCYEDVESLFAFLSTSEIVALKPRFTAKDLFECLSQQEYREKLHVGGRQLADLGQQLERCASNVNHTTVSSSWT</sequence>
<feature type="compositionally biased region" description="Basic and acidic residues" evidence="3">
    <location>
        <begin position="28"/>
        <end position="37"/>
    </location>
</feature>
<dbReference type="Ensembl" id="ENSSFOT00015007532.2">
    <property type="protein sequence ID" value="ENSSFOP00015007422.2"/>
    <property type="gene ID" value="ENSSFOG00015004895.2"/>
</dbReference>
<reference evidence="5" key="3">
    <citation type="submission" date="2025-09" db="UniProtKB">
        <authorList>
            <consortium name="Ensembl"/>
        </authorList>
    </citation>
    <scope>IDENTIFICATION</scope>
</reference>
<comment type="similarity">
    <text evidence="1">Belongs to the SWT1 family.</text>
</comment>
<dbReference type="GeneTree" id="ENSGT00390000001254"/>
<accession>A0A8C9R5U4</accession>
<keyword evidence="6" id="KW-1185">Reference proteome</keyword>
<dbReference type="InterPro" id="IPR002716">
    <property type="entry name" value="PIN_dom"/>
</dbReference>
<reference evidence="5 6" key="1">
    <citation type="submission" date="2019-04" db="EMBL/GenBank/DDBJ databases">
        <authorList>
            <consortium name="Wellcome Sanger Institute Data Sharing"/>
        </authorList>
    </citation>
    <scope>NUCLEOTIDE SEQUENCE [LARGE SCALE GENOMIC DNA]</scope>
</reference>
<evidence type="ECO:0000256" key="2">
    <source>
        <dbReference type="ARBA" id="ARBA00074620"/>
    </source>
</evidence>
<feature type="compositionally biased region" description="Basic residues" evidence="3">
    <location>
        <begin position="1"/>
        <end position="14"/>
    </location>
</feature>
<dbReference type="PANTHER" id="PTHR16161:SF0">
    <property type="entry name" value="TRANSCRIPTIONAL PROTEIN SWT1"/>
    <property type="match status" value="1"/>
</dbReference>
<dbReference type="Gene3D" id="3.40.50.1010">
    <property type="entry name" value="5'-nuclease"/>
    <property type="match status" value="1"/>
</dbReference>
<evidence type="ECO:0000256" key="3">
    <source>
        <dbReference type="SAM" id="MobiDB-lite"/>
    </source>
</evidence>
<dbReference type="GO" id="GO:0005634">
    <property type="term" value="C:nucleus"/>
    <property type="evidence" value="ECO:0007669"/>
    <property type="project" value="TreeGrafter"/>
</dbReference>
<reference evidence="5" key="2">
    <citation type="submission" date="2025-08" db="UniProtKB">
        <authorList>
            <consortium name="Ensembl"/>
        </authorList>
    </citation>
    <scope>IDENTIFICATION</scope>
</reference>
<proteinExistence type="inferred from homology"/>
<evidence type="ECO:0000259" key="4">
    <source>
        <dbReference type="SMART" id="SM00670"/>
    </source>
</evidence>
<dbReference type="OrthoDB" id="548295at2759"/>
<name>A0A8C9R5U4_SCLFO</name>
<gene>
    <name evidence="5" type="primary">SWT1</name>
    <name evidence="5" type="synonym">swt1</name>
</gene>
<feature type="compositionally biased region" description="Basic residues" evidence="3">
    <location>
        <begin position="45"/>
        <end position="60"/>
    </location>
</feature>
<dbReference type="RefSeq" id="XP_018609603.2">
    <property type="nucleotide sequence ID" value="XM_018754087.2"/>
</dbReference>
<dbReference type="CDD" id="cd18727">
    <property type="entry name" value="PIN_Swt1-like"/>
    <property type="match status" value="1"/>
</dbReference>
<dbReference type="SMART" id="SM00670">
    <property type="entry name" value="PINc"/>
    <property type="match status" value="1"/>
</dbReference>
<dbReference type="GeneID" id="108935473"/>
<evidence type="ECO:0000313" key="6">
    <source>
        <dbReference type="Proteomes" id="UP000694397"/>
    </source>
</evidence>
<dbReference type="AlphaFoldDB" id="A0A8C9R5U4"/>
<dbReference type="InterPro" id="IPR052626">
    <property type="entry name" value="SWT1_Regulator"/>
</dbReference>
<evidence type="ECO:0000313" key="5">
    <source>
        <dbReference type="Ensembl" id="ENSSFOP00015007422.2"/>
    </source>
</evidence>
<feature type="region of interest" description="Disordered" evidence="3">
    <location>
        <begin position="1"/>
        <end position="79"/>
    </location>
</feature>
<dbReference type="Pfam" id="PF13638">
    <property type="entry name" value="PIN_4"/>
    <property type="match status" value="1"/>
</dbReference>
<organism evidence="5 6">
    <name type="scientific">Scleropages formosus</name>
    <name type="common">Asian bonytongue</name>
    <name type="synonym">Osteoglossum formosum</name>
    <dbReference type="NCBI Taxonomy" id="113540"/>
    <lineage>
        <taxon>Eukaryota</taxon>
        <taxon>Metazoa</taxon>
        <taxon>Chordata</taxon>
        <taxon>Craniata</taxon>
        <taxon>Vertebrata</taxon>
        <taxon>Euteleostomi</taxon>
        <taxon>Actinopterygii</taxon>
        <taxon>Neopterygii</taxon>
        <taxon>Teleostei</taxon>
        <taxon>Osteoglossocephala</taxon>
        <taxon>Osteoglossomorpha</taxon>
        <taxon>Osteoglossiformes</taxon>
        <taxon>Osteoglossidae</taxon>
        <taxon>Scleropages</taxon>
    </lineage>
</organism>
<evidence type="ECO:0000256" key="1">
    <source>
        <dbReference type="ARBA" id="ARBA00060839"/>
    </source>
</evidence>
<dbReference type="PANTHER" id="PTHR16161">
    <property type="entry name" value="TRANSCRIPTIONAL PROTEIN SWT1"/>
    <property type="match status" value="1"/>
</dbReference>
<dbReference type="Proteomes" id="UP000694397">
    <property type="component" value="Chromosome 9"/>
</dbReference>
<dbReference type="InterPro" id="IPR029060">
    <property type="entry name" value="PIN-like_dom_sf"/>
</dbReference>
<protein>
    <recommendedName>
        <fullName evidence="2">Transcriptional protein SWT1</fullName>
    </recommendedName>
</protein>
<feature type="domain" description="PIN" evidence="4">
    <location>
        <begin position="470"/>
        <end position="597"/>
    </location>
</feature>
<dbReference type="SUPFAM" id="SSF88723">
    <property type="entry name" value="PIN domain-like"/>
    <property type="match status" value="1"/>
</dbReference>
<dbReference type="FunFam" id="3.40.50.1010:FF:000012">
    <property type="entry name" value="SWT1, RNA endoribonuclease homolog"/>
    <property type="match status" value="1"/>
</dbReference>